<feature type="compositionally biased region" description="Low complexity" evidence="6">
    <location>
        <begin position="547"/>
        <end position="558"/>
    </location>
</feature>
<dbReference type="PANTHER" id="PTHR45800:SF11">
    <property type="entry name" value="PHOSPHATIDYLINOSITOL 3-KINASE-RELATED PROTEIN KINASE"/>
    <property type="match status" value="1"/>
</dbReference>
<evidence type="ECO:0000256" key="5">
    <source>
        <dbReference type="ARBA" id="ARBA00022840"/>
    </source>
</evidence>
<gene>
    <name evidence="8" type="ORF">TDUB1175_LOCUS18449</name>
</gene>
<dbReference type="GO" id="GO:0005524">
    <property type="term" value="F:ATP binding"/>
    <property type="evidence" value="ECO:0007669"/>
    <property type="project" value="UniProtKB-KW"/>
</dbReference>
<feature type="compositionally biased region" description="Pro residues" evidence="6">
    <location>
        <begin position="687"/>
        <end position="696"/>
    </location>
</feature>
<feature type="compositionally biased region" description="Polar residues" evidence="6">
    <location>
        <begin position="642"/>
        <end position="656"/>
    </location>
</feature>
<dbReference type="InterPro" id="IPR044571">
    <property type="entry name" value="P4KG1-8"/>
</dbReference>
<dbReference type="InterPro" id="IPR000626">
    <property type="entry name" value="Ubiquitin-like_dom"/>
</dbReference>
<reference evidence="8" key="1">
    <citation type="submission" date="2021-01" db="EMBL/GenBank/DDBJ databases">
        <authorList>
            <person name="Corre E."/>
            <person name="Pelletier E."/>
            <person name="Niang G."/>
            <person name="Scheremetjew M."/>
            <person name="Finn R."/>
            <person name="Kale V."/>
            <person name="Holt S."/>
            <person name="Cochrane G."/>
            <person name="Meng A."/>
            <person name="Brown T."/>
            <person name="Cohen L."/>
        </authorList>
    </citation>
    <scope>NUCLEOTIDE SEQUENCE</scope>
    <source>
        <strain evidence="8">CCMP147</strain>
    </source>
</reference>
<evidence type="ECO:0000256" key="4">
    <source>
        <dbReference type="ARBA" id="ARBA00022777"/>
    </source>
</evidence>
<evidence type="ECO:0000256" key="1">
    <source>
        <dbReference type="ARBA" id="ARBA00008941"/>
    </source>
</evidence>
<protein>
    <recommendedName>
        <fullName evidence="7">Ubiquitin-like domain-containing protein</fullName>
    </recommendedName>
</protein>
<dbReference type="InterPro" id="IPR029071">
    <property type="entry name" value="Ubiquitin-like_domsf"/>
</dbReference>
<keyword evidence="2" id="KW-0808">Transferase</keyword>
<dbReference type="GO" id="GO:0016301">
    <property type="term" value="F:kinase activity"/>
    <property type="evidence" value="ECO:0007669"/>
    <property type="project" value="UniProtKB-KW"/>
</dbReference>
<dbReference type="Gene3D" id="3.10.20.90">
    <property type="entry name" value="Phosphatidylinositol 3-kinase Catalytic Subunit, Chain A, domain 1"/>
    <property type="match status" value="1"/>
</dbReference>
<evidence type="ECO:0000256" key="6">
    <source>
        <dbReference type="SAM" id="MobiDB-lite"/>
    </source>
</evidence>
<sequence length="791" mass="85867">MSVSHNSKLRETSGHGPDLKIFVRDVADKQGKKRPILVKTWSTVKDVKDALQQHLHVPSSAQSLFFGPLLTSGGELPNHRTLHDAGIYRSGETLLLDIKGGNEAASISSLKSSAVNDICVSSSFLDLTPKSLRRTVQQSRRGFALGLKPDLVLDGSGGTYYLHDARKVRVAVFKPADEEPYAENNPRGYVRQGAGHASDSFSFGFDEVESGMRAGISPGEACVREVAAFLLDHGGFSGVPATTLAEARHPAFNTNGARLKVIEGGASVGSHSLSFSSATISPTLGLPKKVGSFQEFVNSDYSMDDLSPSKLTVDEVHKIAVLDIRLLNADRNSANLLCRRRPEDPDYIELIPIDHGYCLRTVSDISWFDWCWLDWPQMKQPLSEKTKEYILRLDIDADVRVLKERLHIRNEALDYFRASSTLLKAGVKAGLTLYDIAVMCCRNDDAGEVPSRLEVLMSMATELTNAAIENGRWHHAAATRALVEQLLPSNLPSPSPRVNSGKKSSLSTSSPAVLLFKSASSTNLSSFMSEDSENRSPRLAPPPMAQSSGSDSSSDTGDATVEQEECEEWATRVIADVSLDNEPSMIPTRLGRSNSLGSDDSGKSDDSSNLSSSPVGFWYIRPGSSSAENKDEDVTWSPHISPRTSTVGMSLSSLPSGVSPETLIPPVSHTRGSTQTASVRFDVSPVFLPPPPPPEVPDLELNPPEDDYENSMETPLALTGVKRSQSFTAFSFGGIDYAQEQAQTKSALRPSSSINDNDEKVHEYYLKFIDLLVTRETAAASARQRRALGAS</sequence>
<evidence type="ECO:0000259" key="7">
    <source>
        <dbReference type="PROSITE" id="PS50053"/>
    </source>
</evidence>
<feature type="region of interest" description="Disordered" evidence="6">
    <location>
        <begin position="526"/>
        <end position="711"/>
    </location>
</feature>
<evidence type="ECO:0000256" key="3">
    <source>
        <dbReference type="ARBA" id="ARBA00022741"/>
    </source>
</evidence>
<keyword evidence="5" id="KW-0067">ATP-binding</keyword>
<organism evidence="8">
    <name type="scientific">Pseudictyota dubia</name>
    <dbReference type="NCBI Taxonomy" id="2749911"/>
    <lineage>
        <taxon>Eukaryota</taxon>
        <taxon>Sar</taxon>
        <taxon>Stramenopiles</taxon>
        <taxon>Ochrophyta</taxon>
        <taxon>Bacillariophyta</taxon>
        <taxon>Mediophyceae</taxon>
        <taxon>Biddulphiophycidae</taxon>
        <taxon>Eupodiscales</taxon>
        <taxon>Odontellaceae</taxon>
        <taxon>Pseudictyota</taxon>
    </lineage>
</organism>
<name>A0A7R9WD71_9STRA</name>
<dbReference type="AlphaFoldDB" id="A0A7R9WD71"/>
<dbReference type="PANTHER" id="PTHR45800">
    <property type="entry name" value="PHOSPHATIDYLINOSITOL 4-KINASE GAMMA"/>
    <property type="match status" value="1"/>
</dbReference>
<evidence type="ECO:0000256" key="2">
    <source>
        <dbReference type="ARBA" id="ARBA00022679"/>
    </source>
</evidence>
<feature type="region of interest" description="Disordered" evidence="6">
    <location>
        <begin position="488"/>
        <end position="507"/>
    </location>
</feature>
<feature type="domain" description="Ubiquitin-like" evidence="7">
    <location>
        <begin position="19"/>
        <end position="87"/>
    </location>
</feature>
<dbReference type="SUPFAM" id="SSF54236">
    <property type="entry name" value="Ubiquitin-like"/>
    <property type="match status" value="1"/>
</dbReference>
<dbReference type="PROSITE" id="PS50053">
    <property type="entry name" value="UBIQUITIN_2"/>
    <property type="match status" value="1"/>
</dbReference>
<dbReference type="InterPro" id="IPR000403">
    <property type="entry name" value="PI3/4_kinase_cat_dom"/>
</dbReference>
<accession>A0A7R9WD71</accession>
<keyword evidence="4" id="KW-0418">Kinase</keyword>
<dbReference type="EMBL" id="HBED01036695">
    <property type="protein sequence ID" value="CAD8320033.1"/>
    <property type="molecule type" value="Transcribed_RNA"/>
</dbReference>
<proteinExistence type="inferred from homology"/>
<dbReference type="CDD" id="cd17039">
    <property type="entry name" value="Ubl_ubiquitin_like"/>
    <property type="match status" value="1"/>
</dbReference>
<keyword evidence="3" id="KW-0547">Nucleotide-binding</keyword>
<evidence type="ECO:0000313" key="8">
    <source>
        <dbReference type="EMBL" id="CAD8320033.1"/>
    </source>
</evidence>
<comment type="similarity">
    <text evidence="1">Belongs to the PI3/PI4-kinase family. Type II PI4K subfamily.</text>
</comment>
<dbReference type="Pfam" id="PF00454">
    <property type="entry name" value="PI3_PI4_kinase"/>
    <property type="match status" value="1"/>
</dbReference>